<feature type="region of interest" description="Disordered" evidence="5">
    <location>
        <begin position="1"/>
        <end position="22"/>
    </location>
</feature>
<dbReference type="KEGG" id="uvi:66065267"/>
<evidence type="ECO:0008006" key="8">
    <source>
        <dbReference type="Google" id="ProtNLM"/>
    </source>
</evidence>
<feature type="region of interest" description="Disordered" evidence="5">
    <location>
        <begin position="168"/>
        <end position="192"/>
    </location>
</feature>
<organism evidence="6 7">
    <name type="scientific">Ustilaginoidea virens</name>
    <name type="common">Rice false smut fungus</name>
    <name type="synonym">Villosiclava virens</name>
    <dbReference type="NCBI Taxonomy" id="1159556"/>
    <lineage>
        <taxon>Eukaryota</taxon>
        <taxon>Fungi</taxon>
        <taxon>Dikarya</taxon>
        <taxon>Ascomycota</taxon>
        <taxon>Pezizomycotina</taxon>
        <taxon>Sordariomycetes</taxon>
        <taxon>Hypocreomycetidae</taxon>
        <taxon>Hypocreales</taxon>
        <taxon>Clavicipitaceae</taxon>
        <taxon>Ustilaginoidea</taxon>
    </lineage>
</organism>
<feature type="coiled-coil region" evidence="4">
    <location>
        <begin position="222"/>
        <end position="259"/>
    </location>
</feature>
<dbReference type="FunFam" id="2.40.50.140:FF:000025">
    <property type="entry name" value="40S ribosomal protein S28"/>
    <property type="match status" value="1"/>
</dbReference>
<dbReference type="Gene3D" id="2.40.50.140">
    <property type="entry name" value="Nucleic acid-binding proteins"/>
    <property type="match status" value="1"/>
</dbReference>
<dbReference type="PANTHER" id="PTHR10769">
    <property type="entry name" value="40S RIBOSOMAL PROTEIN S28"/>
    <property type="match status" value="1"/>
</dbReference>
<keyword evidence="3" id="KW-0687">Ribonucleoprotein</keyword>
<dbReference type="GO" id="GO:0030490">
    <property type="term" value="P:maturation of SSU-rRNA"/>
    <property type="evidence" value="ECO:0007669"/>
    <property type="project" value="TreeGrafter"/>
</dbReference>
<dbReference type="GO" id="GO:0022627">
    <property type="term" value="C:cytosolic small ribosomal subunit"/>
    <property type="evidence" value="ECO:0007669"/>
    <property type="project" value="TreeGrafter"/>
</dbReference>
<name>A0A8E5HRP5_USTVR</name>
<evidence type="ECO:0000256" key="5">
    <source>
        <dbReference type="SAM" id="MobiDB-lite"/>
    </source>
</evidence>
<dbReference type="Pfam" id="PF01200">
    <property type="entry name" value="Ribosomal_S28e"/>
    <property type="match status" value="1"/>
</dbReference>
<comment type="similarity">
    <text evidence="1">Belongs to the eukaryotic ribosomal protein eS28 family.</text>
</comment>
<dbReference type="EMBL" id="CP072755">
    <property type="protein sequence ID" value="QUC20248.1"/>
    <property type="molecule type" value="Genomic_DNA"/>
</dbReference>
<dbReference type="RefSeq" id="XP_042997921.1">
    <property type="nucleotide sequence ID" value="XM_043141987.1"/>
</dbReference>
<keyword evidence="7" id="KW-1185">Reference proteome</keyword>
<accession>A0A8E5HRP5</accession>
<proteinExistence type="inferred from homology"/>
<dbReference type="PROSITE" id="PS00961">
    <property type="entry name" value="RIBOSOMAL_S28E"/>
    <property type="match status" value="1"/>
</dbReference>
<evidence type="ECO:0000256" key="1">
    <source>
        <dbReference type="ARBA" id="ARBA00005943"/>
    </source>
</evidence>
<evidence type="ECO:0000256" key="2">
    <source>
        <dbReference type="ARBA" id="ARBA00022980"/>
    </source>
</evidence>
<dbReference type="SUPFAM" id="SSF50249">
    <property type="entry name" value="Nucleic acid-binding proteins"/>
    <property type="match status" value="1"/>
</dbReference>
<dbReference type="GO" id="GO:0003735">
    <property type="term" value="F:structural constituent of ribosome"/>
    <property type="evidence" value="ECO:0007669"/>
    <property type="project" value="InterPro"/>
</dbReference>
<dbReference type="HAMAP" id="MF_00292">
    <property type="entry name" value="Ribosomal_eS28"/>
    <property type="match status" value="1"/>
</dbReference>
<keyword evidence="2" id="KW-0689">Ribosomal protein</keyword>
<evidence type="ECO:0000256" key="4">
    <source>
        <dbReference type="SAM" id="Coils"/>
    </source>
</evidence>
<dbReference type="AlphaFoldDB" id="A0A8E5HRP5"/>
<dbReference type="InterPro" id="IPR000289">
    <property type="entry name" value="Ribosomal_eS28"/>
</dbReference>
<evidence type="ECO:0000256" key="3">
    <source>
        <dbReference type="ARBA" id="ARBA00023274"/>
    </source>
</evidence>
<dbReference type="GO" id="GO:0006412">
    <property type="term" value="P:translation"/>
    <property type="evidence" value="ECO:0007669"/>
    <property type="project" value="InterPro"/>
</dbReference>
<evidence type="ECO:0000313" key="6">
    <source>
        <dbReference type="EMBL" id="QUC20248.1"/>
    </source>
</evidence>
<sequence>MSDSDESTLRDPASSTLSEDSTVAYLTPHSSIYSAPGPDSSSIDTSILIPKNSKVNFASYQKYISRFATLPKGAGFCKNSVPAHTSGQGIFSLRTRKSISGLATGFRNKMKVRKKTVGFIEYPVSCFTCHVSFNMPGSFCHVCGNVWDIATGCLNLCDAEENPVKKGQYQEKQAAESNAAHARQQHEPNPQLSEHPMIASLKMTQQNELQRLRDFKAATESSMRARNAAQEISLAKKQAEDEEATIRRHSKVIAQLEDHQIGEELDLRTALDQAARSINVRIKHMEAYCDNLGHKSSRASLPPRIVTEQNLRDLERQYNLRFDMEHQHQAKISMMRNRQSSRMEELIHRHGSERKKLVDGHQRARMELSNQILKDQEICNTIFEERQSRLTARWNLAIEIQCRELEEQTGLKRVMPTTGESETLSQEHKILAIPLFTTGQGVFCQLLLFQTTAFHVDSCQQRKHDTIMDSSKAPVKLVKVTRVLGRTGSRGGVTQVRVEFMDDQTRSIIRNVKGPVREDDILCLLESEREARRLR</sequence>
<dbReference type="InterPro" id="IPR028626">
    <property type="entry name" value="Ribosomal_eS28_CS"/>
</dbReference>
<dbReference type="Proteomes" id="UP000027002">
    <property type="component" value="Chromosome 3"/>
</dbReference>
<keyword evidence="4" id="KW-0175">Coiled coil</keyword>
<evidence type="ECO:0000313" key="7">
    <source>
        <dbReference type="Proteomes" id="UP000027002"/>
    </source>
</evidence>
<dbReference type="InterPro" id="IPR012340">
    <property type="entry name" value="NA-bd_OB-fold"/>
</dbReference>
<dbReference type="CDD" id="cd04457">
    <property type="entry name" value="S1_S28E"/>
    <property type="match status" value="1"/>
</dbReference>
<dbReference type="PANTHER" id="PTHR10769:SF3">
    <property type="entry name" value="SMALL RIBOSOMAL SUBUNIT PROTEIN ES28"/>
    <property type="match status" value="1"/>
</dbReference>
<gene>
    <name evidence="6" type="ORF">UV8b_04489</name>
</gene>
<reference evidence="6" key="1">
    <citation type="submission" date="2020-03" db="EMBL/GenBank/DDBJ databases">
        <title>A mixture of massive structural variations and highly conserved coding sequences in Ustilaginoidea virens genome.</title>
        <authorList>
            <person name="Zhang K."/>
            <person name="Zhao Z."/>
            <person name="Zhang Z."/>
            <person name="Li Y."/>
            <person name="Hsiang T."/>
            <person name="Sun W."/>
        </authorList>
    </citation>
    <scope>NUCLEOTIDE SEQUENCE</scope>
    <source>
        <strain evidence="6">UV-8b</strain>
    </source>
</reference>
<protein>
    <recommendedName>
        <fullName evidence="8">40S ribosomal protein S28</fullName>
    </recommendedName>
</protein>
<dbReference type="OrthoDB" id="9977870at2759"/>
<dbReference type="GeneID" id="66065267"/>
<dbReference type="GO" id="GO:0000028">
    <property type="term" value="P:ribosomal small subunit assembly"/>
    <property type="evidence" value="ECO:0007669"/>
    <property type="project" value="TreeGrafter"/>
</dbReference>